<dbReference type="EMBL" id="LBRS01000004">
    <property type="protein sequence ID" value="KKQ01784.1"/>
    <property type="molecule type" value="Genomic_DNA"/>
</dbReference>
<dbReference type="PANTHER" id="PTHR42831">
    <property type="entry name" value="FE-S PROTEIN MATURATION AUXILIARY FACTOR YITW"/>
    <property type="match status" value="1"/>
</dbReference>
<dbReference type="AlphaFoldDB" id="A0A0G0GPR0"/>
<dbReference type="SUPFAM" id="SSF117916">
    <property type="entry name" value="Fe-S cluster assembly (FSCA) domain-like"/>
    <property type="match status" value="1"/>
</dbReference>
<dbReference type="InterPro" id="IPR002744">
    <property type="entry name" value="MIP18-like"/>
</dbReference>
<reference evidence="2 3" key="1">
    <citation type="journal article" date="2015" name="Nature">
        <title>rRNA introns, odd ribosomes, and small enigmatic genomes across a large radiation of phyla.</title>
        <authorList>
            <person name="Brown C.T."/>
            <person name="Hug L.A."/>
            <person name="Thomas B.C."/>
            <person name="Sharon I."/>
            <person name="Castelle C.J."/>
            <person name="Singh A."/>
            <person name="Wilkins M.J."/>
            <person name="Williams K.H."/>
            <person name="Banfield J.F."/>
        </authorList>
    </citation>
    <scope>NUCLEOTIDE SEQUENCE [LARGE SCALE GENOMIC DNA]</scope>
</reference>
<proteinExistence type="predicted"/>
<dbReference type="Gene3D" id="3.30.300.130">
    <property type="entry name" value="Fe-S cluster assembly (FSCA)"/>
    <property type="match status" value="1"/>
</dbReference>
<organism evidence="2 3">
    <name type="scientific">Candidatus Roizmanbacteria bacterium GW2011_GWA2_36_23</name>
    <dbReference type="NCBI Taxonomy" id="1618480"/>
    <lineage>
        <taxon>Bacteria</taxon>
        <taxon>Candidatus Roizmaniibacteriota</taxon>
    </lineage>
</organism>
<name>A0A0G0GPR0_9BACT</name>
<dbReference type="PANTHER" id="PTHR42831:SF1">
    <property type="entry name" value="FE-S PROTEIN MATURATION AUXILIARY FACTOR YITW"/>
    <property type="match status" value="1"/>
</dbReference>
<sequence>MAKINIKQIKEKLTEVLDPELNISIVDLGLIYETKQLKNYKISILMTLTSMGCPLISTIEQEIKNKLGELGIPENKIEVKLTFDPPWTMDMMSKRAKAMLGI</sequence>
<gene>
    <name evidence="2" type="ORF">US11_C0004G0054</name>
</gene>
<evidence type="ECO:0000259" key="1">
    <source>
        <dbReference type="Pfam" id="PF01883"/>
    </source>
</evidence>
<evidence type="ECO:0000313" key="2">
    <source>
        <dbReference type="EMBL" id="KKQ01784.1"/>
    </source>
</evidence>
<dbReference type="PATRIC" id="fig|1618480.3.peg.367"/>
<evidence type="ECO:0000313" key="3">
    <source>
        <dbReference type="Proteomes" id="UP000034344"/>
    </source>
</evidence>
<accession>A0A0G0GPR0</accession>
<protein>
    <recommendedName>
        <fullName evidence="1">MIP18 family-like domain-containing protein</fullName>
    </recommendedName>
</protein>
<feature type="domain" description="MIP18 family-like" evidence="1">
    <location>
        <begin position="7"/>
        <end position="76"/>
    </location>
</feature>
<dbReference type="STRING" id="1618480.US11_C0004G0054"/>
<dbReference type="Pfam" id="PF01883">
    <property type="entry name" value="FeS_assembly_P"/>
    <property type="match status" value="1"/>
</dbReference>
<dbReference type="InterPro" id="IPR034904">
    <property type="entry name" value="FSCA_dom_sf"/>
</dbReference>
<comment type="caution">
    <text evidence="2">The sequence shown here is derived from an EMBL/GenBank/DDBJ whole genome shotgun (WGS) entry which is preliminary data.</text>
</comment>
<dbReference type="InterPro" id="IPR052339">
    <property type="entry name" value="Fe-S_Maturation_MIP18"/>
</dbReference>
<dbReference type="Proteomes" id="UP000034344">
    <property type="component" value="Unassembled WGS sequence"/>
</dbReference>